<keyword evidence="1" id="KW-0472">Membrane</keyword>
<proteinExistence type="predicted"/>
<dbReference type="InterPro" id="IPR037119">
    <property type="entry name" value="Haem_oxidase_HugZ-like_sf"/>
</dbReference>
<evidence type="ECO:0000313" key="3">
    <source>
        <dbReference type="EMBL" id="KAF2432048.1"/>
    </source>
</evidence>
<gene>
    <name evidence="3" type="ORF">EJ08DRAFT_631244</name>
</gene>
<evidence type="ECO:0000313" key="4">
    <source>
        <dbReference type="Proteomes" id="UP000800235"/>
    </source>
</evidence>
<evidence type="ECO:0000256" key="1">
    <source>
        <dbReference type="SAM" id="Phobius"/>
    </source>
</evidence>
<dbReference type="PANTHER" id="PTHR37783">
    <property type="entry name" value="MEMBRANE PROTEIN, PUTATIVE (AFU_ORTHOLOGUE AFUA_1G04315)-RELATED"/>
    <property type="match status" value="1"/>
</dbReference>
<protein>
    <recommendedName>
        <fullName evidence="2">DUF2470 domain-containing protein</fullName>
    </recommendedName>
</protein>
<accession>A0A9P4NVF8</accession>
<dbReference type="OrthoDB" id="5553410at2759"/>
<keyword evidence="1" id="KW-0812">Transmembrane</keyword>
<dbReference type="InterPro" id="IPR019595">
    <property type="entry name" value="DUF2470"/>
</dbReference>
<keyword evidence="4" id="KW-1185">Reference proteome</keyword>
<dbReference type="EMBL" id="MU007028">
    <property type="protein sequence ID" value="KAF2432048.1"/>
    <property type="molecule type" value="Genomic_DNA"/>
</dbReference>
<dbReference type="Gene3D" id="3.20.180.10">
    <property type="entry name" value="PNP-oxidase-like"/>
    <property type="match status" value="1"/>
</dbReference>
<dbReference type="PANTHER" id="PTHR37783:SF1">
    <property type="entry name" value="MEMBRANE PROTEIN, PUTATIVE (AFU_ORTHOLOGUE AFUA_1G04315)-RELATED"/>
    <property type="match status" value="1"/>
</dbReference>
<dbReference type="Proteomes" id="UP000800235">
    <property type="component" value="Unassembled WGS sequence"/>
</dbReference>
<evidence type="ECO:0000259" key="2">
    <source>
        <dbReference type="Pfam" id="PF10615"/>
    </source>
</evidence>
<dbReference type="AlphaFoldDB" id="A0A9P4NVF8"/>
<reference evidence="3" key="1">
    <citation type="journal article" date="2020" name="Stud. Mycol.">
        <title>101 Dothideomycetes genomes: a test case for predicting lifestyles and emergence of pathogens.</title>
        <authorList>
            <person name="Haridas S."/>
            <person name="Albert R."/>
            <person name="Binder M."/>
            <person name="Bloem J."/>
            <person name="Labutti K."/>
            <person name="Salamov A."/>
            <person name="Andreopoulos B."/>
            <person name="Baker S."/>
            <person name="Barry K."/>
            <person name="Bills G."/>
            <person name="Bluhm B."/>
            <person name="Cannon C."/>
            <person name="Castanera R."/>
            <person name="Culley D."/>
            <person name="Daum C."/>
            <person name="Ezra D."/>
            <person name="Gonzalez J."/>
            <person name="Henrissat B."/>
            <person name="Kuo A."/>
            <person name="Liang C."/>
            <person name="Lipzen A."/>
            <person name="Lutzoni F."/>
            <person name="Magnuson J."/>
            <person name="Mondo S."/>
            <person name="Nolan M."/>
            <person name="Ohm R."/>
            <person name="Pangilinan J."/>
            <person name="Park H.-J."/>
            <person name="Ramirez L."/>
            <person name="Alfaro M."/>
            <person name="Sun H."/>
            <person name="Tritt A."/>
            <person name="Yoshinaga Y."/>
            <person name="Zwiers L.-H."/>
            <person name="Turgeon B."/>
            <person name="Goodwin S."/>
            <person name="Spatafora J."/>
            <person name="Crous P."/>
            <person name="Grigoriev I."/>
        </authorList>
    </citation>
    <scope>NUCLEOTIDE SEQUENCE</scope>
    <source>
        <strain evidence="3">CBS 130266</strain>
    </source>
</reference>
<comment type="caution">
    <text evidence="3">The sequence shown here is derived from an EMBL/GenBank/DDBJ whole genome shotgun (WGS) entry which is preliminary data.</text>
</comment>
<feature type="domain" description="DUF2470" evidence="2">
    <location>
        <begin position="9"/>
        <end position="82"/>
    </location>
</feature>
<keyword evidence="1" id="KW-1133">Transmembrane helix</keyword>
<sequence length="219" mass="25064">MSSTDEAAKQRIIKHMNEDHHDSVVRYAEHYAQVSRFGSRNATVKDVSLDKLIINAGGSTHDIPLKPPMSSWREARERFVEMDQESIAGLDRSKITIGEYRAPRSIYHVVIFGLCLGTYLLLSREANVLPGSVLYELVFKHFPAFAEFVLRVRLWVLIPMVVIHLGEAYVMNGRLELHSVPLFSRIWWLWMVSSFIEGVGSFQRIDAIVKEKTAKQAKH</sequence>
<organism evidence="3 4">
    <name type="scientific">Tothia fuscella</name>
    <dbReference type="NCBI Taxonomy" id="1048955"/>
    <lineage>
        <taxon>Eukaryota</taxon>
        <taxon>Fungi</taxon>
        <taxon>Dikarya</taxon>
        <taxon>Ascomycota</taxon>
        <taxon>Pezizomycotina</taxon>
        <taxon>Dothideomycetes</taxon>
        <taxon>Pleosporomycetidae</taxon>
        <taxon>Venturiales</taxon>
        <taxon>Cylindrosympodiaceae</taxon>
        <taxon>Tothia</taxon>
    </lineage>
</organism>
<feature type="transmembrane region" description="Helical" evidence="1">
    <location>
        <begin position="142"/>
        <end position="165"/>
    </location>
</feature>
<dbReference type="Pfam" id="PF10615">
    <property type="entry name" value="DUF2470"/>
    <property type="match status" value="1"/>
</dbReference>
<name>A0A9P4NVF8_9PEZI</name>